<gene>
    <name evidence="2" type="ORF">E5A73_01510</name>
</gene>
<evidence type="ECO:0000313" key="3">
    <source>
        <dbReference type="Proteomes" id="UP000306147"/>
    </source>
</evidence>
<dbReference type="InterPro" id="IPR029030">
    <property type="entry name" value="Caspase-like_dom_sf"/>
</dbReference>
<dbReference type="InterPro" id="IPR011600">
    <property type="entry name" value="Pept_C14_caspase"/>
</dbReference>
<dbReference type="EMBL" id="SRXT01000001">
    <property type="protein sequence ID" value="TGX55833.1"/>
    <property type="molecule type" value="Genomic_DNA"/>
</dbReference>
<dbReference type="InterPro" id="IPR001309">
    <property type="entry name" value="Pept_C14_p20"/>
</dbReference>
<dbReference type="SUPFAM" id="SSF52129">
    <property type="entry name" value="Caspase-like"/>
    <property type="match status" value="1"/>
</dbReference>
<dbReference type="Pfam" id="PF00656">
    <property type="entry name" value="Peptidase_C14"/>
    <property type="match status" value="1"/>
</dbReference>
<comment type="caution">
    <text evidence="2">The sequence shown here is derived from an EMBL/GenBank/DDBJ whole genome shotgun (WGS) entry which is preliminary data.</text>
</comment>
<dbReference type="PANTHER" id="PTHR22576">
    <property type="entry name" value="MUCOSA ASSOCIATED LYMPHOID TISSUE LYMPHOMA TRANSLOCATION PROTEIN 1/PARACASPASE"/>
    <property type="match status" value="1"/>
</dbReference>
<dbReference type="PROSITE" id="PS50208">
    <property type="entry name" value="CASPASE_P20"/>
    <property type="match status" value="1"/>
</dbReference>
<dbReference type="Gene3D" id="3.40.50.1460">
    <property type="match status" value="1"/>
</dbReference>
<dbReference type="PANTHER" id="PTHR22576:SF37">
    <property type="entry name" value="MUCOSA-ASSOCIATED LYMPHOID TISSUE LYMPHOMA TRANSLOCATION PROTEIN 1"/>
    <property type="match status" value="1"/>
</dbReference>
<feature type="domain" description="Caspase family p20" evidence="1">
    <location>
        <begin position="3"/>
        <end position="133"/>
    </location>
</feature>
<proteinExistence type="predicted"/>
<evidence type="ECO:0000313" key="2">
    <source>
        <dbReference type="EMBL" id="TGX55833.1"/>
    </source>
</evidence>
<dbReference type="GO" id="GO:0004197">
    <property type="term" value="F:cysteine-type endopeptidase activity"/>
    <property type="evidence" value="ECO:0007669"/>
    <property type="project" value="InterPro"/>
</dbReference>
<evidence type="ECO:0000259" key="1">
    <source>
        <dbReference type="PROSITE" id="PS50208"/>
    </source>
</evidence>
<sequence>MSRSLAALVIGNSKYKKAGKLKNPANDAADMAVALAGCGFTVTTLIDGTHKQMDKALLDFKASLKKTDVGLFFFAGHGVQIAGENYLAAVDVKVTDEAEAKHSSLALNRVIDMMETSDTKTDIIILDACRNNPWARAWRGDDARGLAPVYAPRGTLIAYATSPGQLASDGKGRNGAYTAALLEHLATPDVSVEAMFKRVRNTLSAATAQKQISWEHTSLAGEFYFNLSVAQRITDYGPAALSDDLFEIDTKKKSHKIISELKSLTWPRQNPAMAGITSGMIGKVAKDTLFVMGRNIYQASTGNSNSATSFIHDFNAKTAGAPIVSRKAILDGMLFEIFFDKTGALRDEPKFRRFNEVFELQRFAALKSSFDFLAACLLPYAGRYYAIPGKGHEVVADVRLGKKNNEAIVEVFVGGQQVLRIDDDEPGGWGDADDGKIHYRKRTKKQVEEWLSEQLIVPERLLKISFSHPVAADEILHLPMGWTCRLPA</sequence>
<name>A0A4S1XJ23_9SPHN</name>
<dbReference type="GO" id="GO:0006508">
    <property type="term" value="P:proteolysis"/>
    <property type="evidence" value="ECO:0007669"/>
    <property type="project" value="InterPro"/>
</dbReference>
<reference evidence="2 3" key="1">
    <citation type="submission" date="2019-04" db="EMBL/GenBank/DDBJ databases">
        <title>Sphingomonas psychrotolerans sp. nov., isolated from soil in the Tianshan Mountains, Xinjiang, China.</title>
        <authorList>
            <person name="Luo Y."/>
            <person name="Sheng H."/>
        </authorList>
    </citation>
    <scope>NUCLEOTIDE SEQUENCE [LARGE SCALE GENOMIC DNA]</scope>
    <source>
        <strain evidence="2 3">ZFGT-11</strain>
    </source>
</reference>
<keyword evidence="3" id="KW-1185">Reference proteome</keyword>
<protein>
    <submittedName>
        <fullName evidence="2">Caspase family protein</fullName>
    </submittedName>
</protein>
<accession>A0A4S1XJ23</accession>
<dbReference type="RefSeq" id="WP_135962034.1">
    <property type="nucleotide sequence ID" value="NZ_SRXT01000001.1"/>
</dbReference>
<dbReference type="Proteomes" id="UP000306147">
    <property type="component" value="Unassembled WGS sequence"/>
</dbReference>
<organism evidence="2 3">
    <name type="scientific">Sphingomonas gei</name>
    <dbReference type="NCBI Taxonomy" id="1395960"/>
    <lineage>
        <taxon>Bacteria</taxon>
        <taxon>Pseudomonadati</taxon>
        <taxon>Pseudomonadota</taxon>
        <taxon>Alphaproteobacteria</taxon>
        <taxon>Sphingomonadales</taxon>
        <taxon>Sphingomonadaceae</taxon>
        <taxon>Sphingomonas</taxon>
    </lineage>
</organism>
<dbReference type="OrthoDB" id="9816009at2"/>
<dbReference type="InterPro" id="IPR052039">
    <property type="entry name" value="Caspase-related_regulators"/>
</dbReference>
<dbReference type="AlphaFoldDB" id="A0A4S1XJ23"/>